<keyword evidence="1" id="KW-0496">Mitochondrion</keyword>
<comment type="function">
    <text evidence="1">Component of the MICOS complex, a large protein complex of the mitochondrial inner membrane that plays crucial roles in the maintenance of crista junctions, inner membrane architecture, and formation of contact sites to the outer membrane.</text>
</comment>
<gene>
    <name evidence="2" type="ORF">BN860_15412g</name>
</gene>
<evidence type="ECO:0000313" key="3">
    <source>
        <dbReference type="Proteomes" id="UP000019375"/>
    </source>
</evidence>
<comment type="subunit">
    <text evidence="1">Component of the mitochondrial contact site and cristae organizing system (MICOS) complex.</text>
</comment>
<dbReference type="InterPro" id="IPR033181">
    <property type="entry name" value="Mic26_fungi"/>
</dbReference>
<name>A0A8J2X8J4_ZYGB2</name>
<dbReference type="GO" id="GO:0061617">
    <property type="term" value="C:MICOS complex"/>
    <property type="evidence" value="ECO:0007669"/>
    <property type="project" value="UniProtKB-UniRule"/>
</dbReference>
<dbReference type="InterPro" id="IPR019166">
    <property type="entry name" value="MIC26/MIC27"/>
</dbReference>
<keyword evidence="1" id="KW-0999">Mitochondrion inner membrane</keyword>
<dbReference type="Pfam" id="PF09769">
    <property type="entry name" value="ApoO"/>
    <property type="match status" value="1"/>
</dbReference>
<evidence type="ECO:0000256" key="1">
    <source>
        <dbReference type="RuleBase" id="RU363021"/>
    </source>
</evidence>
<dbReference type="OrthoDB" id="2399148at2759"/>
<keyword evidence="1" id="KW-0472">Membrane</keyword>
<proteinExistence type="predicted"/>
<dbReference type="AlphaFoldDB" id="A0A8J2X8J4"/>
<accession>A0A8J2X8J4</accession>
<dbReference type="Proteomes" id="UP000019375">
    <property type="component" value="Unassembled WGS sequence"/>
</dbReference>
<dbReference type="EMBL" id="HG316454">
    <property type="protein sequence ID" value="CDF87829.1"/>
    <property type="molecule type" value="Genomic_DNA"/>
</dbReference>
<dbReference type="GO" id="GO:0044284">
    <property type="term" value="C:mitochondrial crista junction"/>
    <property type="evidence" value="ECO:0007669"/>
    <property type="project" value="TreeGrafter"/>
</dbReference>
<organism evidence="2 3">
    <name type="scientific">Zygosaccharomyces bailii (strain CLIB 213 / ATCC 58445 / CBS 680 / BCRC 21525 / NBRC 1098 / NCYC 1416 / NRRL Y-2227)</name>
    <dbReference type="NCBI Taxonomy" id="1333698"/>
    <lineage>
        <taxon>Eukaryota</taxon>
        <taxon>Fungi</taxon>
        <taxon>Dikarya</taxon>
        <taxon>Ascomycota</taxon>
        <taxon>Saccharomycotina</taxon>
        <taxon>Saccharomycetes</taxon>
        <taxon>Saccharomycetales</taxon>
        <taxon>Saccharomycetaceae</taxon>
        <taxon>Zygosaccharomyces</taxon>
    </lineage>
</organism>
<protein>
    <recommendedName>
        <fullName evidence="1">MICOS complex subunit</fullName>
    </recommendedName>
</protein>
<dbReference type="GO" id="GO:0042407">
    <property type="term" value="P:cristae formation"/>
    <property type="evidence" value="ECO:0007669"/>
    <property type="project" value="InterPro"/>
</dbReference>
<dbReference type="PANTHER" id="PTHR28268">
    <property type="entry name" value="MICOS SUBUNIT MIC26"/>
    <property type="match status" value="1"/>
</dbReference>
<keyword evidence="3" id="KW-1185">Reference proteome</keyword>
<dbReference type="PANTHER" id="PTHR28268:SF1">
    <property type="entry name" value="MICOS SUBUNIT MIC26"/>
    <property type="match status" value="1"/>
</dbReference>
<evidence type="ECO:0000313" key="2">
    <source>
        <dbReference type="EMBL" id="CDF87829.1"/>
    </source>
</evidence>
<comment type="subcellular location">
    <subcellularLocation>
        <location evidence="1">Mitochondrion inner membrane</location>
    </subcellularLocation>
</comment>
<reference evidence="3" key="1">
    <citation type="journal article" date="2013" name="Genome Announc.">
        <title>Genome sequence of the food spoilage yeast Zygosaccharomyces bailii CLIB 213(T).</title>
        <authorList>
            <person name="Galeote V."/>
            <person name="Bigey F."/>
            <person name="Devillers H."/>
            <person name="Neuveglise C."/>
            <person name="Dequin S."/>
        </authorList>
    </citation>
    <scope>NUCLEOTIDE SEQUENCE [LARGE SCALE GENOMIC DNA]</scope>
    <source>
        <strain evidence="3">CLIB 213 / ATCC 58445 / CBS 680 / CCRC 21525 / NBRC 1098 / NCYC 1416 / NRRL Y-2227</strain>
    </source>
</reference>
<sequence length="228" mass="25353">MAGELDFYREADVVKEAVIPKQDGEGLSSDAKEAHVESASQSSVGLVGDNRLIHGISVRYPEYLVKFFHKIRVNLNGTIERASNTLEEKSSKYYKHEQSITSTIASLHSDPREELVPGFTYIAVAAMTGSVLGKGRNFLYRFSAPMILGAACFSYVLPKTFQNTMHMLHDIESQYFPYAVSRQDALLREAKLAACRTASFAEGSVKLVQHVVTSTRHCVKEWTGLNVE</sequence>